<dbReference type="OrthoDB" id="10039049at2759"/>
<evidence type="ECO:0000256" key="1">
    <source>
        <dbReference type="SAM" id="Phobius"/>
    </source>
</evidence>
<reference evidence="2 3" key="1">
    <citation type="journal article" date="2010" name="Science">
        <title>Genomic comparison of the ants Camponotus floridanus and Harpegnathos saltator.</title>
        <authorList>
            <person name="Bonasio R."/>
            <person name="Zhang G."/>
            <person name="Ye C."/>
            <person name="Mutti N.S."/>
            <person name="Fang X."/>
            <person name="Qin N."/>
            <person name="Donahue G."/>
            <person name="Yang P."/>
            <person name="Li Q."/>
            <person name="Li C."/>
            <person name="Zhang P."/>
            <person name="Huang Z."/>
            <person name="Berger S.L."/>
            <person name="Reinberg D."/>
            <person name="Wang J."/>
            <person name="Liebig J."/>
        </authorList>
    </citation>
    <scope>NUCLEOTIDE SEQUENCE [LARGE SCALE GENOMIC DNA]</scope>
    <source>
        <strain evidence="3">C129</strain>
    </source>
</reference>
<organism evidence="3">
    <name type="scientific">Camponotus floridanus</name>
    <name type="common">Florida carpenter ant</name>
    <dbReference type="NCBI Taxonomy" id="104421"/>
    <lineage>
        <taxon>Eukaryota</taxon>
        <taxon>Metazoa</taxon>
        <taxon>Ecdysozoa</taxon>
        <taxon>Arthropoda</taxon>
        <taxon>Hexapoda</taxon>
        <taxon>Insecta</taxon>
        <taxon>Pterygota</taxon>
        <taxon>Neoptera</taxon>
        <taxon>Endopterygota</taxon>
        <taxon>Hymenoptera</taxon>
        <taxon>Apocrita</taxon>
        <taxon>Aculeata</taxon>
        <taxon>Formicoidea</taxon>
        <taxon>Formicidae</taxon>
        <taxon>Formicinae</taxon>
        <taxon>Camponotus</taxon>
    </lineage>
</organism>
<sequence length="78" mass="8950">MELVLPEKKFVERNSLLTDLFEITHIRTVYNIFMVTFILLLLDTAVHDIKESGTLVLGTVTIRNGFAKLSTCLYIWSC</sequence>
<evidence type="ECO:0000313" key="3">
    <source>
        <dbReference type="Proteomes" id="UP000000311"/>
    </source>
</evidence>
<accession>E2A0H2</accession>
<dbReference type="GO" id="GO:0016746">
    <property type="term" value="F:acyltransferase activity"/>
    <property type="evidence" value="ECO:0007669"/>
    <property type="project" value="UniProtKB-KW"/>
</dbReference>
<keyword evidence="1" id="KW-1133">Transmembrane helix</keyword>
<dbReference type="AlphaFoldDB" id="E2A0H2"/>
<keyword evidence="1" id="KW-0472">Membrane</keyword>
<keyword evidence="1" id="KW-0812">Transmembrane</keyword>
<keyword evidence="2" id="KW-0808">Transferase</keyword>
<gene>
    <name evidence="2" type="ORF">EAG_08760</name>
</gene>
<dbReference type="EMBL" id="GL435605">
    <property type="protein sequence ID" value="EFN73066.1"/>
    <property type="molecule type" value="Genomic_DNA"/>
</dbReference>
<keyword evidence="2" id="KW-0012">Acyltransferase</keyword>
<feature type="transmembrane region" description="Helical" evidence="1">
    <location>
        <begin position="20"/>
        <end position="42"/>
    </location>
</feature>
<protein>
    <submittedName>
        <fullName evidence="2">Sterol O-acyltransferase 1</fullName>
    </submittedName>
</protein>
<dbReference type="InParanoid" id="E2A0H2"/>
<dbReference type="Proteomes" id="UP000000311">
    <property type="component" value="Unassembled WGS sequence"/>
</dbReference>
<proteinExistence type="predicted"/>
<name>E2A0H2_CAMFO</name>
<dbReference type="STRING" id="104421.E2A0H2"/>
<evidence type="ECO:0000313" key="2">
    <source>
        <dbReference type="EMBL" id="EFN73066.1"/>
    </source>
</evidence>
<keyword evidence="3" id="KW-1185">Reference proteome</keyword>